<organism evidence="1 2">
    <name type="scientific">Schizopora paradoxa</name>
    <dbReference type="NCBI Taxonomy" id="27342"/>
    <lineage>
        <taxon>Eukaryota</taxon>
        <taxon>Fungi</taxon>
        <taxon>Dikarya</taxon>
        <taxon>Basidiomycota</taxon>
        <taxon>Agaricomycotina</taxon>
        <taxon>Agaricomycetes</taxon>
        <taxon>Hymenochaetales</taxon>
        <taxon>Schizoporaceae</taxon>
        <taxon>Schizopora</taxon>
    </lineage>
</organism>
<evidence type="ECO:0000313" key="2">
    <source>
        <dbReference type="Proteomes" id="UP000053477"/>
    </source>
</evidence>
<keyword evidence="2" id="KW-1185">Reference proteome</keyword>
<dbReference type="AlphaFoldDB" id="A0A0H2QX81"/>
<accession>A0A0H2QX81</accession>
<dbReference type="InParanoid" id="A0A0H2QX81"/>
<dbReference type="EMBL" id="KQ086647">
    <property type="protein sequence ID" value="KLO04205.1"/>
    <property type="molecule type" value="Genomic_DNA"/>
</dbReference>
<dbReference type="Proteomes" id="UP000053477">
    <property type="component" value="Unassembled WGS sequence"/>
</dbReference>
<evidence type="ECO:0000313" key="1">
    <source>
        <dbReference type="EMBL" id="KLO04205.1"/>
    </source>
</evidence>
<sequence>MLEPLVGRRYVPTSSTKGTVWRIGGRASTPTDCSVDRGWTAIQPARQFPVLTSSTSKAGYVVCRTAIRPYIVLDALPLSAPPDDCRREGVGQRLRWMLGGYRTCVGRKDRRRRNEPSRACSPDGDTSLHREGRWVFEVGRATRRQTTASRSRNDDDCRRSIGPYIDDQGRRVHRQHLARIL</sequence>
<protein>
    <submittedName>
        <fullName evidence="1">Uncharacterized protein</fullName>
    </submittedName>
</protein>
<reference evidence="1 2" key="1">
    <citation type="submission" date="2015-04" db="EMBL/GenBank/DDBJ databases">
        <title>Complete genome sequence of Schizopora paradoxa KUC8140, a cosmopolitan wood degrader in East Asia.</title>
        <authorList>
            <consortium name="DOE Joint Genome Institute"/>
            <person name="Min B."/>
            <person name="Park H."/>
            <person name="Jang Y."/>
            <person name="Kim J.-J."/>
            <person name="Kim K.H."/>
            <person name="Pangilinan J."/>
            <person name="Lipzen A."/>
            <person name="Riley R."/>
            <person name="Grigoriev I.V."/>
            <person name="Spatafora J.W."/>
            <person name="Choi I.-G."/>
        </authorList>
    </citation>
    <scope>NUCLEOTIDE SEQUENCE [LARGE SCALE GENOMIC DNA]</scope>
    <source>
        <strain evidence="1 2">KUC8140</strain>
    </source>
</reference>
<gene>
    <name evidence="1" type="ORF">SCHPADRAFT_759162</name>
</gene>
<proteinExistence type="predicted"/>
<name>A0A0H2QX81_9AGAM</name>